<evidence type="ECO:0000256" key="1">
    <source>
        <dbReference type="SAM" id="MobiDB-lite"/>
    </source>
</evidence>
<proteinExistence type="predicted"/>
<accession>A0A9W9ZZ06</accession>
<reference evidence="2" key="1">
    <citation type="submission" date="2023-01" db="EMBL/GenBank/DDBJ databases">
        <title>Genome assembly of the deep-sea coral Lophelia pertusa.</title>
        <authorList>
            <person name="Herrera S."/>
            <person name="Cordes E."/>
        </authorList>
    </citation>
    <scope>NUCLEOTIDE SEQUENCE</scope>
    <source>
        <strain evidence="2">USNM1676648</strain>
        <tissue evidence="2">Polyp</tissue>
    </source>
</reference>
<feature type="compositionally biased region" description="Polar residues" evidence="1">
    <location>
        <begin position="59"/>
        <end position="80"/>
    </location>
</feature>
<feature type="region of interest" description="Disordered" evidence="1">
    <location>
        <begin position="59"/>
        <end position="84"/>
    </location>
</feature>
<dbReference type="EMBL" id="MU825420">
    <property type="protein sequence ID" value="KAJ7390110.1"/>
    <property type="molecule type" value="Genomic_DNA"/>
</dbReference>
<evidence type="ECO:0000313" key="2">
    <source>
        <dbReference type="EMBL" id="KAJ7390110.1"/>
    </source>
</evidence>
<feature type="compositionally biased region" description="Polar residues" evidence="1">
    <location>
        <begin position="126"/>
        <end position="141"/>
    </location>
</feature>
<sequence>MAFPLENEKRTEELGAQLQGLRNVATAMEKLAKMDLQIVDTPLEDFTIGKDQIIKGNIGQQGDIKNQGGPVNNNGASTNIGQQQNYNGYGYYGREARMNDPGFNIKGNQEINGDIGQQGDIKNQAGPVNNNGASTNVGQQT</sequence>
<evidence type="ECO:0000313" key="3">
    <source>
        <dbReference type="Proteomes" id="UP001163046"/>
    </source>
</evidence>
<dbReference type="AlphaFoldDB" id="A0A9W9ZZ06"/>
<name>A0A9W9ZZ06_9CNID</name>
<feature type="region of interest" description="Disordered" evidence="1">
    <location>
        <begin position="100"/>
        <end position="141"/>
    </location>
</feature>
<gene>
    <name evidence="2" type="ORF">OS493_027143</name>
</gene>
<comment type="caution">
    <text evidence="2">The sequence shown here is derived from an EMBL/GenBank/DDBJ whole genome shotgun (WGS) entry which is preliminary data.</text>
</comment>
<keyword evidence="3" id="KW-1185">Reference proteome</keyword>
<protein>
    <submittedName>
        <fullName evidence="2">Uncharacterized protein</fullName>
    </submittedName>
</protein>
<dbReference type="Proteomes" id="UP001163046">
    <property type="component" value="Unassembled WGS sequence"/>
</dbReference>
<organism evidence="2 3">
    <name type="scientific">Desmophyllum pertusum</name>
    <dbReference type="NCBI Taxonomy" id="174260"/>
    <lineage>
        <taxon>Eukaryota</taxon>
        <taxon>Metazoa</taxon>
        <taxon>Cnidaria</taxon>
        <taxon>Anthozoa</taxon>
        <taxon>Hexacorallia</taxon>
        <taxon>Scleractinia</taxon>
        <taxon>Caryophylliina</taxon>
        <taxon>Caryophylliidae</taxon>
        <taxon>Desmophyllum</taxon>
    </lineage>
</organism>